<comment type="caution">
    <text evidence="9">The sequence shown here is derived from an EMBL/GenBank/DDBJ whole genome shotgun (WGS) entry which is preliminary data.</text>
</comment>
<dbReference type="PANTHER" id="PTHR10083:SF328">
    <property type="entry name" value="TISSUE FACTOR PATHWAY INHIBITOR"/>
    <property type="match status" value="1"/>
</dbReference>
<name>A0AAV2BRL3_9ARAC</name>
<dbReference type="SMART" id="SM00131">
    <property type="entry name" value="KU"/>
    <property type="match status" value="1"/>
</dbReference>
<dbReference type="InterPro" id="IPR002223">
    <property type="entry name" value="Kunitz_BPTI"/>
</dbReference>
<accession>A0AAV2BRL3</accession>
<dbReference type="InterPro" id="IPR020901">
    <property type="entry name" value="Prtase_inh_Kunz-CS"/>
</dbReference>
<dbReference type="PROSITE" id="PS00280">
    <property type="entry name" value="BPTI_KUNITZ_1"/>
    <property type="match status" value="1"/>
</dbReference>
<sequence length="77" mass="8551">MKTLGLVLIVVLAIAALAQSDPDKNCVDDKDTGPCRAYFQNWYYNKETGKCEKFIYGGCNGNGNRYNSEEECKSNCA</sequence>
<dbReference type="InterPro" id="IPR036880">
    <property type="entry name" value="Kunitz_BPTI_sf"/>
</dbReference>
<dbReference type="Proteomes" id="UP001497382">
    <property type="component" value="Unassembled WGS sequence"/>
</dbReference>
<reference evidence="9 10" key="1">
    <citation type="submission" date="2024-04" db="EMBL/GenBank/DDBJ databases">
        <authorList>
            <person name="Rising A."/>
            <person name="Reimegard J."/>
            <person name="Sonavane S."/>
            <person name="Akerstrom W."/>
            <person name="Nylinder S."/>
            <person name="Hedman E."/>
            <person name="Kallberg Y."/>
        </authorList>
    </citation>
    <scope>NUCLEOTIDE SEQUENCE [LARGE SCALE GENOMIC DNA]</scope>
</reference>
<dbReference type="Pfam" id="PF00014">
    <property type="entry name" value="Kunitz_BPTI"/>
    <property type="match status" value="1"/>
</dbReference>
<evidence type="ECO:0000313" key="9">
    <source>
        <dbReference type="EMBL" id="CAL1298906.1"/>
    </source>
</evidence>
<dbReference type="GO" id="GO:0004867">
    <property type="term" value="F:serine-type endopeptidase inhibitor activity"/>
    <property type="evidence" value="ECO:0007669"/>
    <property type="project" value="UniProtKB-KW"/>
</dbReference>
<evidence type="ECO:0000256" key="1">
    <source>
        <dbReference type="ARBA" id="ARBA00022690"/>
    </source>
</evidence>
<feature type="signal peptide" evidence="7">
    <location>
        <begin position="1"/>
        <end position="20"/>
    </location>
</feature>
<keyword evidence="1" id="KW-0646">Protease inhibitor</keyword>
<dbReference type="InterPro" id="IPR050098">
    <property type="entry name" value="TFPI/VKTCI-like"/>
</dbReference>
<comment type="similarity">
    <text evidence="5">Belongs to the venom Kunitz-type family. 03 (sub-Kunitz) subfamily.</text>
</comment>
<evidence type="ECO:0000313" key="10">
    <source>
        <dbReference type="Proteomes" id="UP001497382"/>
    </source>
</evidence>
<keyword evidence="10" id="KW-1185">Reference proteome</keyword>
<keyword evidence="2 7" id="KW-0732">Signal</keyword>
<evidence type="ECO:0000256" key="2">
    <source>
        <dbReference type="ARBA" id="ARBA00022729"/>
    </source>
</evidence>
<feature type="domain" description="BPTI/Kunitz inhibitor" evidence="8">
    <location>
        <begin position="26"/>
        <end position="76"/>
    </location>
</feature>
<evidence type="ECO:0000256" key="5">
    <source>
        <dbReference type="ARBA" id="ARBA00038506"/>
    </source>
</evidence>
<feature type="chain" id="PRO_5043337464" description="BPTI/Kunitz inhibitor domain-containing protein" evidence="7">
    <location>
        <begin position="21"/>
        <end position="77"/>
    </location>
</feature>
<dbReference type="PROSITE" id="PS50279">
    <property type="entry name" value="BPTI_KUNITZ_2"/>
    <property type="match status" value="1"/>
</dbReference>
<dbReference type="EMBL" id="CAXIEN010000479">
    <property type="protein sequence ID" value="CAL1298906.1"/>
    <property type="molecule type" value="Genomic_DNA"/>
</dbReference>
<dbReference type="AlphaFoldDB" id="A0AAV2BRL3"/>
<dbReference type="PRINTS" id="PR00759">
    <property type="entry name" value="BASICPTASE"/>
</dbReference>
<dbReference type="GO" id="GO:0005615">
    <property type="term" value="C:extracellular space"/>
    <property type="evidence" value="ECO:0007669"/>
    <property type="project" value="TreeGrafter"/>
</dbReference>
<dbReference type="FunFam" id="4.10.410.10:FF:000006">
    <property type="entry name" value="Serine peptidase inhibitor, Kunitz type 1"/>
    <property type="match status" value="1"/>
</dbReference>
<comment type="function">
    <text evidence="6">Serine protease inhibitor that inhibits trypsin at a molar ratio of 1:1.</text>
</comment>
<evidence type="ECO:0000259" key="8">
    <source>
        <dbReference type="PROSITE" id="PS50279"/>
    </source>
</evidence>
<protein>
    <recommendedName>
        <fullName evidence="8">BPTI/Kunitz inhibitor domain-containing protein</fullName>
    </recommendedName>
</protein>
<gene>
    <name evidence="9" type="ORF">LARSCL_LOCUS21054</name>
</gene>
<keyword evidence="3" id="KW-0722">Serine protease inhibitor</keyword>
<organism evidence="9 10">
    <name type="scientific">Larinioides sclopetarius</name>
    <dbReference type="NCBI Taxonomy" id="280406"/>
    <lineage>
        <taxon>Eukaryota</taxon>
        <taxon>Metazoa</taxon>
        <taxon>Ecdysozoa</taxon>
        <taxon>Arthropoda</taxon>
        <taxon>Chelicerata</taxon>
        <taxon>Arachnida</taxon>
        <taxon>Araneae</taxon>
        <taxon>Araneomorphae</taxon>
        <taxon>Entelegynae</taxon>
        <taxon>Araneoidea</taxon>
        <taxon>Araneidae</taxon>
        <taxon>Larinioides</taxon>
    </lineage>
</organism>
<dbReference type="Gene3D" id="4.10.410.10">
    <property type="entry name" value="Pancreatic trypsin inhibitor Kunitz domain"/>
    <property type="match status" value="1"/>
</dbReference>
<keyword evidence="4" id="KW-1015">Disulfide bond</keyword>
<dbReference type="CDD" id="cd00109">
    <property type="entry name" value="Kunitz-type"/>
    <property type="match status" value="1"/>
</dbReference>
<evidence type="ECO:0000256" key="4">
    <source>
        <dbReference type="ARBA" id="ARBA00023157"/>
    </source>
</evidence>
<proteinExistence type="inferred from homology"/>
<evidence type="ECO:0000256" key="3">
    <source>
        <dbReference type="ARBA" id="ARBA00022900"/>
    </source>
</evidence>
<dbReference type="PANTHER" id="PTHR10083">
    <property type="entry name" value="KUNITZ-TYPE PROTEASE INHIBITOR-RELATED"/>
    <property type="match status" value="1"/>
</dbReference>
<dbReference type="SUPFAM" id="SSF57362">
    <property type="entry name" value="BPTI-like"/>
    <property type="match status" value="1"/>
</dbReference>
<evidence type="ECO:0000256" key="6">
    <source>
        <dbReference type="ARBA" id="ARBA00093388"/>
    </source>
</evidence>
<evidence type="ECO:0000256" key="7">
    <source>
        <dbReference type="SAM" id="SignalP"/>
    </source>
</evidence>